<comment type="caution">
    <text evidence="10">Lacks conserved residue(s) required for the propagation of feature annotation.</text>
</comment>
<dbReference type="PANTHER" id="PTHR21137">
    <property type="entry name" value="ODORANT RECEPTOR"/>
    <property type="match status" value="1"/>
</dbReference>
<reference evidence="12" key="1">
    <citation type="submission" date="2025-08" db="UniProtKB">
        <authorList>
            <consortium name="RefSeq"/>
        </authorList>
    </citation>
    <scope>IDENTIFICATION</scope>
    <source>
        <tissue evidence="12">Whole body</tissue>
    </source>
</reference>
<dbReference type="GO" id="GO:0005886">
    <property type="term" value="C:plasma membrane"/>
    <property type="evidence" value="ECO:0007669"/>
    <property type="project" value="UniProtKB-SubCell"/>
</dbReference>
<keyword evidence="9 10" id="KW-0807">Transducer</keyword>
<accession>A0AAJ7SCJ1</accession>
<evidence type="ECO:0000256" key="3">
    <source>
        <dbReference type="ARBA" id="ARBA00022606"/>
    </source>
</evidence>
<protein>
    <recommendedName>
        <fullName evidence="10">Odorant receptor</fullName>
    </recommendedName>
</protein>
<evidence type="ECO:0000256" key="10">
    <source>
        <dbReference type="RuleBase" id="RU351113"/>
    </source>
</evidence>
<keyword evidence="4 10" id="KW-0812">Transmembrane</keyword>
<keyword evidence="11" id="KW-1185">Reference proteome</keyword>
<feature type="transmembrane region" description="Helical" evidence="10">
    <location>
        <begin position="307"/>
        <end position="332"/>
    </location>
</feature>
<feature type="transmembrane region" description="Helical" evidence="10">
    <location>
        <begin position="142"/>
        <end position="165"/>
    </location>
</feature>
<keyword evidence="8 10" id="KW-0675">Receptor</keyword>
<evidence type="ECO:0000256" key="7">
    <source>
        <dbReference type="ARBA" id="ARBA00023136"/>
    </source>
</evidence>
<feature type="transmembrane region" description="Helical" evidence="10">
    <location>
        <begin position="279"/>
        <end position="300"/>
    </location>
</feature>
<sequence length="417" mass="48242">MYSRHRTSEKSGEKDMEDPLMKDVSIYISAVLLKACGAWMETGKYAEYRRIFISQYTNVLLAFGVYVNMTDCYYSWGDLGHCIFVCLIALAIVLGSIKYANLNVRRKAVADILQSARKLIWLQNYNEEEKNIFLVCQKLSKYYAYLLYWVAQFTFIGYVSAPLIANIGRNKSDRLFPYRMWLDLPLTETPYYELTFTVQAMCVCQMCVVYIGNDTICGVLNIHIIGQFRILQQRLLKLWPSQEDEANEIRYTHDYYTRMKTCIRYHQKLIDFSNDLESIFALPILAHIIVFSMMMCFNIFELLLVKVPFAIQVVSIFQIVGSTIHVLIVTYMCDGLMEESGNVGMVSYTGWWMNCPMNRTGVRLRHNLRIIMMRSARPCRLTAGGFFPVTMETSTALFSSTMSYFTLIRNSSMAESA</sequence>
<feature type="transmembrane region" description="Helical" evidence="10">
    <location>
        <begin position="73"/>
        <end position="97"/>
    </location>
</feature>
<dbReference type="Pfam" id="PF02949">
    <property type="entry name" value="7tm_6"/>
    <property type="match status" value="1"/>
</dbReference>
<keyword evidence="5 10" id="KW-0552">Olfaction</keyword>
<dbReference type="GO" id="GO:0007165">
    <property type="term" value="P:signal transduction"/>
    <property type="evidence" value="ECO:0007669"/>
    <property type="project" value="UniProtKB-KW"/>
</dbReference>
<evidence type="ECO:0000256" key="5">
    <source>
        <dbReference type="ARBA" id="ARBA00022725"/>
    </source>
</evidence>
<name>A0AAJ7SCJ1_9HYME</name>
<dbReference type="RefSeq" id="XP_026674945.1">
    <property type="nucleotide sequence ID" value="XM_026819144.1"/>
</dbReference>
<dbReference type="GeneID" id="113465160"/>
<keyword evidence="7 10" id="KW-0472">Membrane</keyword>
<evidence type="ECO:0000256" key="9">
    <source>
        <dbReference type="ARBA" id="ARBA00023224"/>
    </source>
</evidence>
<dbReference type="Proteomes" id="UP000694925">
    <property type="component" value="Unplaced"/>
</dbReference>
<dbReference type="GO" id="GO:0004984">
    <property type="term" value="F:olfactory receptor activity"/>
    <property type="evidence" value="ECO:0007669"/>
    <property type="project" value="InterPro"/>
</dbReference>
<evidence type="ECO:0000256" key="6">
    <source>
        <dbReference type="ARBA" id="ARBA00022989"/>
    </source>
</evidence>
<keyword evidence="6 10" id="KW-1133">Transmembrane helix</keyword>
<evidence type="ECO:0000256" key="2">
    <source>
        <dbReference type="ARBA" id="ARBA00022475"/>
    </source>
</evidence>
<evidence type="ECO:0000256" key="8">
    <source>
        <dbReference type="ARBA" id="ARBA00023170"/>
    </source>
</evidence>
<gene>
    <name evidence="12" type="primary">LOC113465160</name>
</gene>
<evidence type="ECO:0000313" key="12">
    <source>
        <dbReference type="RefSeq" id="XP_026674945.1"/>
    </source>
</evidence>
<evidence type="ECO:0000313" key="11">
    <source>
        <dbReference type="Proteomes" id="UP000694925"/>
    </source>
</evidence>
<comment type="subcellular location">
    <subcellularLocation>
        <location evidence="1 10">Cell membrane</location>
        <topology evidence="1 10">Multi-pass membrane protein</topology>
    </subcellularLocation>
</comment>
<evidence type="ECO:0000256" key="4">
    <source>
        <dbReference type="ARBA" id="ARBA00022692"/>
    </source>
</evidence>
<dbReference type="KEGG" id="ccal:113465160"/>
<dbReference type="PANTHER" id="PTHR21137:SF3">
    <property type="entry name" value="ODORANT RECEPTOR 30A-RELATED"/>
    <property type="match status" value="1"/>
</dbReference>
<feature type="transmembrane region" description="Helical" evidence="10">
    <location>
        <begin position="51"/>
        <end position="67"/>
    </location>
</feature>
<dbReference type="GO" id="GO:0005549">
    <property type="term" value="F:odorant binding"/>
    <property type="evidence" value="ECO:0007669"/>
    <property type="project" value="InterPro"/>
</dbReference>
<organism evidence="11 12">
    <name type="scientific">Ceratina calcarata</name>
    <dbReference type="NCBI Taxonomy" id="156304"/>
    <lineage>
        <taxon>Eukaryota</taxon>
        <taxon>Metazoa</taxon>
        <taxon>Ecdysozoa</taxon>
        <taxon>Arthropoda</taxon>
        <taxon>Hexapoda</taxon>
        <taxon>Insecta</taxon>
        <taxon>Pterygota</taxon>
        <taxon>Neoptera</taxon>
        <taxon>Endopterygota</taxon>
        <taxon>Hymenoptera</taxon>
        <taxon>Apocrita</taxon>
        <taxon>Aculeata</taxon>
        <taxon>Apoidea</taxon>
        <taxon>Anthophila</taxon>
        <taxon>Apidae</taxon>
        <taxon>Ceratina</taxon>
        <taxon>Zadontomerus</taxon>
    </lineage>
</organism>
<comment type="similarity">
    <text evidence="10">Belongs to the insect chemoreceptor superfamily. Heteromeric odorant receptor channel (TC 1.A.69) family.</text>
</comment>
<keyword evidence="2" id="KW-1003">Cell membrane</keyword>
<proteinExistence type="inferred from homology"/>
<dbReference type="AlphaFoldDB" id="A0AAJ7SCJ1"/>
<dbReference type="InterPro" id="IPR004117">
    <property type="entry name" value="7tm6_olfct_rcpt"/>
</dbReference>
<evidence type="ECO:0000256" key="1">
    <source>
        <dbReference type="ARBA" id="ARBA00004651"/>
    </source>
</evidence>
<keyword evidence="3 10" id="KW-0716">Sensory transduction</keyword>